<proteinExistence type="predicted"/>
<evidence type="ECO:0000256" key="8">
    <source>
        <dbReference type="SAM" id="MobiDB-lite"/>
    </source>
</evidence>
<feature type="domain" description="C2H2-type" evidence="9">
    <location>
        <begin position="401"/>
        <end position="423"/>
    </location>
</feature>
<keyword evidence="2" id="KW-0479">Metal-binding</keyword>
<reference evidence="11" key="1">
    <citation type="submission" date="2018-12" db="EMBL/GenBank/DDBJ databases">
        <authorList>
            <person name="Yazar S."/>
        </authorList>
    </citation>
    <scope>NUCLEOTIDE SEQUENCE [LARGE SCALE GENOMIC DNA]</scope>
</reference>
<feature type="domain" description="C2H2-type" evidence="9">
    <location>
        <begin position="219"/>
        <end position="248"/>
    </location>
</feature>
<feature type="domain" description="C2H2-type" evidence="9">
    <location>
        <begin position="191"/>
        <end position="218"/>
    </location>
</feature>
<evidence type="ECO:0000259" key="9">
    <source>
        <dbReference type="PROSITE" id="PS50157"/>
    </source>
</evidence>
<evidence type="ECO:0000256" key="5">
    <source>
        <dbReference type="ARBA" id="ARBA00022833"/>
    </source>
</evidence>
<organism evidence="10 11">
    <name type="scientific">Vombatus ursinus</name>
    <name type="common">Common wombat</name>
    <dbReference type="NCBI Taxonomy" id="29139"/>
    <lineage>
        <taxon>Eukaryota</taxon>
        <taxon>Metazoa</taxon>
        <taxon>Chordata</taxon>
        <taxon>Craniata</taxon>
        <taxon>Vertebrata</taxon>
        <taxon>Euteleostomi</taxon>
        <taxon>Mammalia</taxon>
        <taxon>Metatheria</taxon>
        <taxon>Diprotodontia</taxon>
        <taxon>Vombatidae</taxon>
        <taxon>Vombatus</taxon>
    </lineage>
</organism>
<gene>
    <name evidence="10" type="primary">E4F1</name>
</gene>
<dbReference type="PANTHER" id="PTHR16515:SF49">
    <property type="entry name" value="GASTRULA ZINC FINGER PROTEIN XLCGF49.1-LIKE-RELATED"/>
    <property type="match status" value="1"/>
</dbReference>
<reference evidence="10" key="2">
    <citation type="submission" date="2025-08" db="UniProtKB">
        <authorList>
            <consortium name="Ensembl"/>
        </authorList>
    </citation>
    <scope>IDENTIFICATION</scope>
</reference>
<dbReference type="FunFam" id="3.30.160.60:FF:000086">
    <property type="entry name" value="transcription factor E4F1 isoform X1"/>
    <property type="match status" value="1"/>
</dbReference>
<evidence type="ECO:0000256" key="2">
    <source>
        <dbReference type="ARBA" id="ARBA00022723"/>
    </source>
</evidence>
<dbReference type="PROSITE" id="PS50157">
    <property type="entry name" value="ZINC_FINGER_C2H2_2"/>
    <property type="match status" value="4"/>
</dbReference>
<keyword evidence="6" id="KW-0539">Nucleus</keyword>
<accession>A0A4X2KRU6</accession>
<reference evidence="10" key="3">
    <citation type="submission" date="2025-09" db="UniProtKB">
        <authorList>
            <consortium name="Ensembl"/>
        </authorList>
    </citation>
    <scope>IDENTIFICATION</scope>
</reference>
<name>A0A4X2KRU6_VOMUR</name>
<dbReference type="Ensembl" id="ENSVURT00010014453.1">
    <property type="protein sequence ID" value="ENSVURP00010012701.1"/>
    <property type="gene ID" value="ENSVURG00010009677.1"/>
</dbReference>
<dbReference type="InterPro" id="IPR050331">
    <property type="entry name" value="Zinc_finger"/>
</dbReference>
<dbReference type="SMART" id="SM00355">
    <property type="entry name" value="ZnF_C2H2"/>
    <property type="match status" value="5"/>
</dbReference>
<keyword evidence="5" id="KW-0862">Zinc</keyword>
<feature type="region of interest" description="Disordered" evidence="8">
    <location>
        <begin position="123"/>
        <end position="143"/>
    </location>
</feature>
<dbReference type="Gene3D" id="3.30.160.60">
    <property type="entry name" value="Classic Zinc Finger"/>
    <property type="match status" value="3"/>
</dbReference>
<evidence type="ECO:0000256" key="3">
    <source>
        <dbReference type="ARBA" id="ARBA00022737"/>
    </source>
</evidence>
<dbReference type="Proteomes" id="UP000314987">
    <property type="component" value="Unassembled WGS sequence"/>
</dbReference>
<dbReference type="PROSITE" id="PS00028">
    <property type="entry name" value="ZINC_FINGER_C2H2_1"/>
    <property type="match status" value="3"/>
</dbReference>
<dbReference type="GeneTree" id="ENSGT00840000129970"/>
<keyword evidence="4 7" id="KW-0863">Zinc-finger</keyword>
<keyword evidence="11" id="KW-1185">Reference proteome</keyword>
<evidence type="ECO:0000256" key="6">
    <source>
        <dbReference type="ARBA" id="ARBA00023242"/>
    </source>
</evidence>
<dbReference type="InterPro" id="IPR013087">
    <property type="entry name" value="Znf_C2H2_type"/>
</dbReference>
<dbReference type="GO" id="GO:0010468">
    <property type="term" value="P:regulation of gene expression"/>
    <property type="evidence" value="ECO:0007669"/>
    <property type="project" value="TreeGrafter"/>
</dbReference>
<dbReference type="GO" id="GO:0008270">
    <property type="term" value="F:zinc ion binding"/>
    <property type="evidence" value="ECO:0007669"/>
    <property type="project" value="UniProtKB-KW"/>
</dbReference>
<evidence type="ECO:0000313" key="10">
    <source>
        <dbReference type="Ensembl" id="ENSVURP00010012701.1"/>
    </source>
</evidence>
<dbReference type="Pfam" id="PF00096">
    <property type="entry name" value="zf-C2H2"/>
    <property type="match status" value="4"/>
</dbReference>
<protein>
    <submittedName>
        <fullName evidence="10">E4F transcription factor 1</fullName>
    </submittedName>
</protein>
<dbReference type="PANTHER" id="PTHR16515">
    <property type="entry name" value="PR DOMAIN ZINC FINGER PROTEIN"/>
    <property type="match status" value="1"/>
</dbReference>
<dbReference type="InterPro" id="IPR036236">
    <property type="entry name" value="Znf_C2H2_sf"/>
</dbReference>
<evidence type="ECO:0000313" key="11">
    <source>
        <dbReference type="Proteomes" id="UP000314987"/>
    </source>
</evidence>
<sequence length="544" mass="58815">MCIACIRFRAALGREGEKNLKLKNEDDVHKCGRCQSEFTTLEDFVQHKIQKSCQRTPQEATTASAAALLGQEVVPSGEESITVAHIVVETSSISEDVSSAPDIIGGGHIKEVIVAAADHVFENPTGPGDSELAEGPVSPEDAEQDVSTELLKVKLLVNKEGRYVCELCHKTFKTASILKAHMITHSSKKDYECKLCGTSFRTKGSLIRHHRRHTDERPYKCKNCGKSFRESGALTRHLKSLTPCTEKIRFNMNREVVVSKEDVPPGSSDSNTETVTAITSESIETTPPVIHLVTDDKGTVIHEVHVQMQELPVDVKTLTSVPEKVPSEGEVSSENLLRQAMQNSGLVIERVAVEEGPMPAEPCVGTAQEPGPEGVRTGEQHFVAVEEVQTVGAYTTGYPQYSCPQCVEVFRSASALEVHAKAHVVWEGVSQGLPVEEAPGGACQRAALPLWRVWEALQDYCPCEGAPPLWETCADGPGWRGLMQTLLCLTECPAGALPDSPGGEAPRVPILQPGLPGEGLPGAACPASHWGEAFQVLQMWPGLC</sequence>
<evidence type="ECO:0000256" key="7">
    <source>
        <dbReference type="PROSITE-ProRule" id="PRU00042"/>
    </source>
</evidence>
<dbReference type="AlphaFoldDB" id="A0A4X2KRU6"/>
<feature type="domain" description="C2H2-type" evidence="9">
    <location>
        <begin position="163"/>
        <end position="190"/>
    </location>
</feature>
<comment type="subcellular location">
    <subcellularLocation>
        <location evidence="1">Nucleus</location>
    </subcellularLocation>
</comment>
<evidence type="ECO:0000256" key="1">
    <source>
        <dbReference type="ARBA" id="ARBA00004123"/>
    </source>
</evidence>
<evidence type="ECO:0000256" key="4">
    <source>
        <dbReference type="ARBA" id="ARBA00022771"/>
    </source>
</evidence>
<keyword evidence="3" id="KW-0677">Repeat</keyword>
<dbReference type="FunFam" id="3.30.160.60:FF:000715">
    <property type="entry name" value="Transcription factor E4F1 isoform 1"/>
    <property type="match status" value="1"/>
</dbReference>
<dbReference type="GO" id="GO:0005634">
    <property type="term" value="C:nucleus"/>
    <property type="evidence" value="ECO:0007669"/>
    <property type="project" value="UniProtKB-SubCell"/>
</dbReference>
<dbReference type="SUPFAM" id="SSF57667">
    <property type="entry name" value="beta-beta-alpha zinc fingers"/>
    <property type="match status" value="2"/>
</dbReference>